<accession>A0A3B0RY30</accession>
<proteinExistence type="predicted"/>
<evidence type="ECO:0000313" key="2">
    <source>
        <dbReference type="EMBL" id="VAV98470.1"/>
    </source>
</evidence>
<reference evidence="2" key="1">
    <citation type="submission" date="2018-06" db="EMBL/GenBank/DDBJ databases">
        <authorList>
            <person name="Zhirakovskaya E."/>
        </authorList>
    </citation>
    <scope>NUCLEOTIDE SEQUENCE</scope>
</reference>
<dbReference type="AlphaFoldDB" id="A0A3B0RY30"/>
<name>A0A3B0RY30_9ZZZZ</name>
<feature type="region of interest" description="Disordered" evidence="1">
    <location>
        <begin position="34"/>
        <end position="60"/>
    </location>
</feature>
<evidence type="ECO:0008006" key="3">
    <source>
        <dbReference type="Google" id="ProtNLM"/>
    </source>
</evidence>
<feature type="region of interest" description="Disordered" evidence="1">
    <location>
        <begin position="202"/>
        <end position="233"/>
    </location>
</feature>
<protein>
    <recommendedName>
        <fullName evidence="3">Lipoprotein</fullName>
    </recommendedName>
</protein>
<evidence type="ECO:0000256" key="1">
    <source>
        <dbReference type="SAM" id="MobiDB-lite"/>
    </source>
</evidence>
<dbReference type="PROSITE" id="PS51257">
    <property type="entry name" value="PROKAR_LIPOPROTEIN"/>
    <property type="match status" value="1"/>
</dbReference>
<sequence>MKNLFCIISLPILVISCATPEPQQTANIRYGTPVQASPSLKPSRRVHKQPAPEITGSRAEQVRGASVSLATAVSAPLDDFNLRRKVAPKALENLGYIYQASPRPNCAAIARELYVVGEALDEIDADDLALKAAAEKTRREKASDTTLEVVRSTSSSLIPFSGVVRAVSGANKVRRKYDANFDKGRRRRAFLKGYALGIGCNAPTSPKVLYVPDPPPDPEYGQPKLAEKPRGSR</sequence>
<organism evidence="2">
    <name type="scientific">hydrothermal vent metagenome</name>
    <dbReference type="NCBI Taxonomy" id="652676"/>
    <lineage>
        <taxon>unclassified sequences</taxon>
        <taxon>metagenomes</taxon>
        <taxon>ecological metagenomes</taxon>
    </lineage>
</organism>
<gene>
    <name evidence="2" type="ORF">MNBD_ALPHA06-767</name>
</gene>
<dbReference type="EMBL" id="UOEE01000263">
    <property type="protein sequence ID" value="VAV98470.1"/>
    <property type="molecule type" value="Genomic_DNA"/>
</dbReference>